<organism evidence="6 7">
    <name type="scientific">Streptomyces gibsoniae</name>
    <dbReference type="NCBI Taxonomy" id="3075529"/>
    <lineage>
        <taxon>Bacteria</taxon>
        <taxon>Bacillati</taxon>
        <taxon>Actinomycetota</taxon>
        <taxon>Actinomycetes</taxon>
        <taxon>Kitasatosporales</taxon>
        <taxon>Streptomycetaceae</taxon>
        <taxon>Streptomyces</taxon>
    </lineage>
</organism>
<sequence length="62" mass="6518">MCPEINAAVIEWVEEGIASSCSLMVPCPGAAQAMRMPGRRPHVPFGSTSLRCARCRASGGGR</sequence>
<evidence type="ECO:0000256" key="4">
    <source>
        <dbReference type="ARBA" id="ARBA00022842"/>
    </source>
</evidence>
<evidence type="ECO:0000256" key="1">
    <source>
        <dbReference type="ARBA" id="ARBA00001946"/>
    </source>
</evidence>
<dbReference type="RefSeq" id="WP_311604344.1">
    <property type="nucleotide sequence ID" value="NZ_JAVREY010000422.1"/>
</dbReference>
<evidence type="ECO:0000256" key="5">
    <source>
        <dbReference type="ARBA" id="ARBA00023277"/>
    </source>
</evidence>
<dbReference type="Pfam" id="PF04794">
    <property type="entry name" value="YdjC"/>
    <property type="match status" value="1"/>
</dbReference>
<comment type="caution">
    <text evidence="6">The sequence shown here is derived from an EMBL/GenBank/DDBJ whole genome shotgun (WGS) entry which is preliminary data.</text>
</comment>
<dbReference type="EMBL" id="JAVREY010000422">
    <property type="protein sequence ID" value="MDT0470418.1"/>
    <property type="molecule type" value="Genomic_DNA"/>
</dbReference>
<evidence type="ECO:0000256" key="3">
    <source>
        <dbReference type="ARBA" id="ARBA00022801"/>
    </source>
</evidence>
<keyword evidence="5" id="KW-0119">Carbohydrate metabolism</keyword>
<gene>
    <name evidence="6" type="ORF">RM764_47290</name>
</gene>
<comment type="cofactor">
    <cofactor evidence="1">
        <name>Mg(2+)</name>
        <dbReference type="ChEBI" id="CHEBI:18420"/>
    </cofactor>
</comment>
<evidence type="ECO:0000256" key="2">
    <source>
        <dbReference type="ARBA" id="ARBA00022723"/>
    </source>
</evidence>
<name>A0ABU2UAY7_9ACTN</name>
<protein>
    <submittedName>
        <fullName evidence="6">ChbG/HpnK family deacetylase</fullName>
    </submittedName>
</protein>
<keyword evidence="3" id="KW-0378">Hydrolase</keyword>
<proteinExistence type="predicted"/>
<keyword evidence="7" id="KW-1185">Reference proteome</keyword>
<dbReference type="InterPro" id="IPR006879">
    <property type="entry name" value="YdjC-like"/>
</dbReference>
<keyword evidence="4" id="KW-0460">Magnesium</keyword>
<keyword evidence="2" id="KW-0479">Metal-binding</keyword>
<reference evidence="7" key="1">
    <citation type="submission" date="2023-07" db="EMBL/GenBank/DDBJ databases">
        <title>30 novel species of actinomycetes from the DSMZ collection.</title>
        <authorList>
            <person name="Nouioui I."/>
        </authorList>
    </citation>
    <scope>NUCLEOTIDE SEQUENCE [LARGE SCALE GENOMIC DNA]</scope>
    <source>
        <strain evidence="7">DSM 41699</strain>
    </source>
</reference>
<dbReference type="InterPro" id="IPR011330">
    <property type="entry name" value="Glyco_hydro/deAcase_b/a-brl"/>
</dbReference>
<dbReference type="Gene3D" id="3.20.20.370">
    <property type="entry name" value="Glycoside hydrolase/deacetylase"/>
    <property type="match status" value="1"/>
</dbReference>
<dbReference type="Proteomes" id="UP001183809">
    <property type="component" value="Unassembled WGS sequence"/>
</dbReference>
<evidence type="ECO:0000313" key="7">
    <source>
        <dbReference type="Proteomes" id="UP001183809"/>
    </source>
</evidence>
<accession>A0ABU2UAY7</accession>
<evidence type="ECO:0000313" key="6">
    <source>
        <dbReference type="EMBL" id="MDT0470418.1"/>
    </source>
</evidence>
<dbReference type="SUPFAM" id="SSF88713">
    <property type="entry name" value="Glycoside hydrolase/deacetylase"/>
    <property type="match status" value="1"/>
</dbReference>